<evidence type="ECO:0000313" key="1">
    <source>
        <dbReference type="EMBL" id="KYM79411.1"/>
    </source>
</evidence>
<keyword evidence="2" id="KW-1185">Reference proteome</keyword>
<organism evidence="1 2">
    <name type="scientific">Atta colombica</name>
    <dbReference type="NCBI Taxonomy" id="520822"/>
    <lineage>
        <taxon>Eukaryota</taxon>
        <taxon>Metazoa</taxon>
        <taxon>Ecdysozoa</taxon>
        <taxon>Arthropoda</taxon>
        <taxon>Hexapoda</taxon>
        <taxon>Insecta</taxon>
        <taxon>Pterygota</taxon>
        <taxon>Neoptera</taxon>
        <taxon>Endopterygota</taxon>
        <taxon>Hymenoptera</taxon>
        <taxon>Apocrita</taxon>
        <taxon>Aculeata</taxon>
        <taxon>Formicoidea</taxon>
        <taxon>Formicidae</taxon>
        <taxon>Myrmicinae</taxon>
        <taxon>Atta</taxon>
    </lineage>
</organism>
<protein>
    <submittedName>
        <fullName evidence="1">Uncharacterized protein</fullName>
    </submittedName>
</protein>
<reference evidence="1 2" key="1">
    <citation type="submission" date="2015-09" db="EMBL/GenBank/DDBJ databases">
        <title>Atta colombica WGS genome.</title>
        <authorList>
            <person name="Nygaard S."/>
            <person name="Hu H."/>
            <person name="Boomsma J."/>
            <person name="Zhang G."/>
        </authorList>
    </citation>
    <scope>NUCLEOTIDE SEQUENCE [LARGE SCALE GENOMIC DNA]</scope>
    <source>
        <strain evidence="1">Treedump-2</strain>
        <tissue evidence="1">Whole body</tissue>
    </source>
</reference>
<dbReference type="EMBL" id="KQ976603">
    <property type="protein sequence ID" value="KYM79411.1"/>
    <property type="molecule type" value="Genomic_DNA"/>
</dbReference>
<evidence type="ECO:0000313" key="2">
    <source>
        <dbReference type="Proteomes" id="UP000078540"/>
    </source>
</evidence>
<gene>
    <name evidence="1" type="ORF">ALC53_10142</name>
</gene>
<proteinExistence type="predicted"/>
<sequence length="106" mass="12766">MINSIYNKEDIPQIKYKYFQHIENEKENIFCSKCEAYLEKKNNLLQFMHYSYCDNDVDISNSLNFFLSILLECQLQKLIKDSRVASLLLIHRFNRKKECHDAFGYI</sequence>
<dbReference type="AlphaFoldDB" id="A0A195B4J0"/>
<dbReference type="Proteomes" id="UP000078540">
    <property type="component" value="Unassembled WGS sequence"/>
</dbReference>
<accession>A0A195B4J0</accession>
<name>A0A195B4J0_9HYME</name>